<evidence type="ECO:0000313" key="3">
    <source>
        <dbReference type="Proteomes" id="UP001303160"/>
    </source>
</evidence>
<dbReference type="Proteomes" id="UP001303160">
    <property type="component" value="Unassembled WGS sequence"/>
</dbReference>
<sequence length="454" mass="50801">MTRAQEASSGRPAYADVARMTPPVSIPTPASSTGRVMTPEPTFCTVDTSRVSEEHIGETTLIHFLVLHSCDPDFPQHRTHNDEEYGDNSFDDMGGDEPDADEDSYDSERSSLDEFADWEWMEQIDGAANVDHKQVADCDAKLIRRARMRGAFWVQMEEPSEETSDLALEPFDRYGCLNPEYCDHEIRKGSGVWGQELDHGDILLFESLGVEPLWRHQGIGTRIVNAILDKARTKSSGFFAFAQPGYLTRELTYKDEKERSEAHNLQTVLAIVSHPSRHLDVAQDWDEPEWSKEEPLPEPIRTVLSTLSDPSASDVECVRQIQDAFPVEADASSRLYTDESGNTILHIAAVGRKAETISYILAKYPLLTGIRNAEGHTPREALESSLEEYRTRRRYGGATAVFSDEFEGFSQSDIACLAALTSTEIFDLAKLSNQDISAISSATYIVCFWWSKLG</sequence>
<comment type="caution">
    <text evidence="2">The sequence shown here is derived from an EMBL/GenBank/DDBJ whole genome shotgun (WGS) entry which is preliminary data.</text>
</comment>
<gene>
    <name evidence="2" type="ORF">QBC40DRAFT_268719</name>
</gene>
<dbReference type="AlphaFoldDB" id="A0AAN6X9S7"/>
<proteinExistence type="predicted"/>
<feature type="region of interest" description="Disordered" evidence="1">
    <location>
        <begin position="1"/>
        <end position="40"/>
    </location>
</feature>
<keyword evidence="3" id="KW-1185">Reference proteome</keyword>
<evidence type="ECO:0000256" key="1">
    <source>
        <dbReference type="SAM" id="MobiDB-lite"/>
    </source>
</evidence>
<dbReference type="InterPro" id="IPR016181">
    <property type="entry name" value="Acyl_CoA_acyltransferase"/>
</dbReference>
<accession>A0AAN6X9S7</accession>
<dbReference type="SUPFAM" id="SSF55729">
    <property type="entry name" value="Acyl-CoA N-acyltransferases (Nat)"/>
    <property type="match status" value="1"/>
</dbReference>
<feature type="compositionally biased region" description="Acidic residues" evidence="1">
    <location>
        <begin position="84"/>
        <end position="105"/>
    </location>
</feature>
<dbReference type="EMBL" id="MU863993">
    <property type="protein sequence ID" value="KAK4196093.1"/>
    <property type="molecule type" value="Genomic_DNA"/>
</dbReference>
<organism evidence="2 3">
    <name type="scientific">Triangularia verruculosa</name>
    <dbReference type="NCBI Taxonomy" id="2587418"/>
    <lineage>
        <taxon>Eukaryota</taxon>
        <taxon>Fungi</taxon>
        <taxon>Dikarya</taxon>
        <taxon>Ascomycota</taxon>
        <taxon>Pezizomycotina</taxon>
        <taxon>Sordariomycetes</taxon>
        <taxon>Sordariomycetidae</taxon>
        <taxon>Sordariales</taxon>
        <taxon>Podosporaceae</taxon>
        <taxon>Triangularia</taxon>
    </lineage>
</organism>
<evidence type="ECO:0000313" key="2">
    <source>
        <dbReference type="EMBL" id="KAK4196093.1"/>
    </source>
</evidence>
<reference evidence="2" key="1">
    <citation type="journal article" date="2023" name="Mol. Phylogenet. Evol.">
        <title>Genome-scale phylogeny and comparative genomics of the fungal order Sordariales.</title>
        <authorList>
            <person name="Hensen N."/>
            <person name="Bonometti L."/>
            <person name="Westerberg I."/>
            <person name="Brannstrom I.O."/>
            <person name="Guillou S."/>
            <person name="Cros-Aarteil S."/>
            <person name="Calhoun S."/>
            <person name="Haridas S."/>
            <person name="Kuo A."/>
            <person name="Mondo S."/>
            <person name="Pangilinan J."/>
            <person name="Riley R."/>
            <person name="LaButti K."/>
            <person name="Andreopoulos B."/>
            <person name="Lipzen A."/>
            <person name="Chen C."/>
            <person name="Yan M."/>
            <person name="Daum C."/>
            <person name="Ng V."/>
            <person name="Clum A."/>
            <person name="Steindorff A."/>
            <person name="Ohm R.A."/>
            <person name="Martin F."/>
            <person name="Silar P."/>
            <person name="Natvig D.O."/>
            <person name="Lalanne C."/>
            <person name="Gautier V."/>
            <person name="Ament-Velasquez S.L."/>
            <person name="Kruys A."/>
            <person name="Hutchinson M.I."/>
            <person name="Powell A.J."/>
            <person name="Barry K."/>
            <person name="Miller A.N."/>
            <person name="Grigoriev I.V."/>
            <person name="Debuchy R."/>
            <person name="Gladieux P."/>
            <person name="Hiltunen Thoren M."/>
            <person name="Johannesson H."/>
        </authorList>
    </citation>
    <scope>NUCLEOTIDE SEQUENCE</scope>
    <source>
        <strain evidence="2">CBS 315.58</strain>
    </source>
</reference>
<feature type="region of interest" description="Disordered" evidence="1">
    <location>
        <begin position="77"/>
        <end position="107"/>
    </location>
</feature>
<name>A0AAN6X9S7_9PEZI</name>
<dbReference type="CDD" id="cd04301">
    <property type="entry name" value="NAT_SF"/>
    <property type="match status" value="1"/>
</dbReference>
<reference evidence="2" key="2">
    <citation type="submission" date="2023-05" db="EMBL/GenBank/DDBJ databases">
        <authorList>
            <consortium name="Lawrence Berkeley National Laboratory"/>
            <person name="Steindorff A."/>
            <person name="Hensen N."/>
            <person name="Bonometti L."/>
            <person name="Westerberg I."/>
            <person name="Brannstrom I.O."/>
            <person name="Guillou S."/>
            <person name="Cros-Aarteil S."/>
            <person name="Calhoun S."/>
            <person name="Haridas S."/>
            <person name="Kuo A."/>
            <person name="Mondo S."/>
            <person name="Pangilinan J."/>
            <person name="Riley R."/>
            <person name="Labutti K."/>
            <person name="Andreopoulos B."/>
            <person name="Lipzen A."/>
            <person name="Chen C."/>
            <person name="Yanf M."/>
            <person name="Daum C."/>
            <person name="Ng V."/>
            <person name="Clum A."/>
            <person name="Ohm R."/>
            <person name="Martin F."/>
            <person name="Silar P."/>
            <person name="Natvig D."/>
            <person name="Lalanne C."/>
            <person name="Gautier V."/>
            <person name="Ament-Velasquez S.L."/>
            <person name="Kruys A."/>
            <person name="Hutchinson M.I."/>
            <person name="Powell A.J."/>
            <person name="Barry K."/>
            <person name="Miller A.N."/>
            <person name="Grigoriev I.V."/>
            <person name="Debuchy R."/>
            <person name="Gladieux P."/>
            <person name="Thoren M.H."/>
            <person name="Johannesson H."/>
        </authorList>
    </citation>
    <scope>NUCLEOTIDE SEQUENCE</scope>
    <source>
        <strain evidence="2">CBS 315.58</strain>
    </source>
</reference>
<protein>
    <submittedName>
        <fullName evidence="2">Uncharacterized protein</fullName>
    </submittedName>
</protein>